<dbReference type="HOGENOM" id="CLU_848917_0_0_2"/>
<proteinExistence type="predicted"/>
<gene>
    <name evidence="1" type="ordered locus">Mcup_0510</name>
</gene>
<dbReference type="RefSeq" id="WP_013737115.1">
    <property type="nucleotide sequence ID" value="NC_015435.1"/>
</dbReference>
<name>F4G0J8_METCR</name>
<reference evidence="1 2" key="1">
    <citation type="journal article" date="2011" name="J. Bacteriol.">
        <title>Complete genome sequence of Metallosphaera cuprina, a metal sulfide-oxidizing archaeon from a hot spring.</title>
        <authorList>
            <person name="Liu L.J."/>
            <person name="You X.Y."/>
            <person name="Zheng H."/>
            <person name="Wang S."/>
            <person name="Jiang C.Y."/>
            <person name="Liu S.J."/>
        </authorList>
    </citation>
    <scope>NUCLEOTIDE SEQUENCE [LARGE SCALE GENOMIC DNA]</scope>
    <source>
        <strain evidence="1 2">Ar-4</strain>
    </source>
</reference>
<dbReference type="eggNOG" id="arCOG05980">
    <property type="taxonomic scope" value="Archaea"/>
</dbReference>
<dbReference type="AlphaFoldDB" id="F4G0J8"/>
<dbReference type="PATRIC" id="fig|1006006.8.peg.510"/>
<evidence type="ECO:0000313" key="2">
    <source>
        <dbReference type="Proteomes" id="UP000007812"/>
    </source>
</evidence>
<dbReference type="STRING" id="1006006.Mcup_0510"/>
<keyword evidence="2" id="KW-1185">Reference proteome</keyword>
<dbReference type="GeneID" id="10492703"/>
<organism evidence="1 2">
    <name type="scientific">Metallosphaera cuprina (strain Ar-4)</name>
    <dbReference type="NCBI Taxonomy" id="1006006"/>
    <lineage>
        <taxon>Archaea</taxon>
        <taxon>Thermoproteota</taxon>
        <taxon>Thermoprotei</taxon>
        <taxon>Sulfolobales</taxon>
        <taxon>Sulfolobaceae</taxon>
        <taxon>Metallosphaera</taxon>
    </lineage>
</organism>
<dbReference type="KEGG" id="mcn:Mcup_0510"/>
<evidence type="ECO:0000313" key="1">
    <source>
        <dbReference type="EMBL" id="AEB94617.1"/>
    </source>
</evidence>
<sequence length="340" mass="38283">MSDGVLMLFLGLKPGSKVHLDQALLSVEQLPQMAKILNLSLEWENNLNLHGPDGSEVRVHGRGNVLEATSPLLQGFMPWSFEPLNSESLKSLTKDLIPCEEGEGYINPSPWERVIDDQRKVTLGPGEIGPGKVEERTDLAENLDTNMFNGFFYHLNPFYISALGLRDFVSIKTHMLSIQGYSTSYTLVSAKPFLATFQNGKVKLDGEALVIKTKMWKEAKPHRLLWNSINPVISLDCKPKYKVSLIKIEPSSVVPLHLEYRGILEIGLINMDDKPVVSTVYLPARISRASVTDPRDMSDENLEPEFDRVRVPIRRWGIILLKLEVKKLLEGLLKKKIIST</sequence>
<accession>F4G0J8</accession>
<dbReference type="Proteomes" id="UP000007812">
    <property type="component" value="Chromosome"/>
</dbReference>
<protein>
    <submittedName>
        <fullName evidence="1">Uncharacterized protein</fullName>
    </submittedName>
</protein>
<dbReference type="EMBL" id="CP002656">
    <property type="protein sequence ID" value="AEB94617.1"/>
    <property type="molecule type" value="Genomic_DNA"/>
</dbReference>